<name>A0A3S4RVW4_MYCCI</name>
<evidence type="ECO:0000313" key="2">
    <source>
        <dbReference type="Proteomes" id="UP000282551"/>
    </source>
</evidence>
<organism evidence="1 2">
    <name type="scientific">Mycolicibacterium chitae</name>
    <name type="common">Mycobacterium chitae</name>
    <dbReference type="NCBI Taxonomy" id="1792"/>
    <lineage>
        <taxon>Bacteria</taxon>
        <taxon>Bacillati</taxon>
        <taxon>Actinomycetota</taxon>
        <taxon>Actinomycetes</taxon>
        <taxon>Mycobacteriales</taxon>
        <taxon>Mycobacteriaceae</taxon>
        <taxon>Mycolicibacterium</taxon>
    </lineage>
</organism>
<keyword evidence="2" id="KW-1185">Reference proteome</keyword>
<sequence length="332" mass="34173">MSGQGQQIFTEALRRCAAQTDDPELAALADELADEVAAPLRLAVRGRRGVGRSATAAALRADGHSIEPEARADVRIYVLAEVCKPEDRRALADGADLVVLNKADLTGLARGGPMQRARRQAEALGAAIGVPVHAFVAPTALAAADPAVLDDDLLAALGLLVTEPAQLSSADDFVTAPHPLPGARRRRLLEALEPYGIAHAVVALRETPRATAAQLRGLLAAVSGLDGLRAAIETAGAAARYRRIVAACEALAARAITDVTTAELLAGDDVVLARMAAAGDVVGADVVGGLDAGGVPSALHWRRYAAGPVSALHRDCGLDIARGALRLTGGRR</sequence>
<dbReference type="RefSeq" id="WP_235666251.1">
    <property type="nucleotide sequence ID" value="NZ_AP022604.1"/>
</dbReference>
<protein>
    <submittedName>
        <fullName evidence="1">Uncharacterized protein</fullName>
    </submittedName>
</protein>
<proteinExistence type="predicted"/>
<reference evidence="1 2" key="1">
    <citation type="submission" date="2018-12" db="EMBL/GenBank/DDBJ databases">
        <authorList>
            <consortium name="Pathogen Informatics"/>
        </authorList>
    </citation>
    <scope>NUCLEOTIDE SEQUENCE [LARGE SCALE GENOMIC DNA]</scope>
    <source>
        <strain evidence="1 2">NCTC10485</strain>
    </source>
</reference>
<dbReference type="EMBL" id="LR134355">
    <property type="protein sequence ID" value="VEG50137.1"/>
    <property type="molecule type" value="Genomic_DNA"/>
</dbReference>
<accession>A0A3S4RVW4</accession>
<gene>
    <name evidence="1" type="ORF">NCTC10485_04454</name>
</gene>
<dbReference type="AlphaFoldDB" id="A0A3S4RVW4"/>
<evidence type="ECO:0000313" key="1">
    <source>
        <dbReference type="EMBL" id="VEG50137.1"/>
    </source>
</evidence>
<dbReference type="Proteomes" id="UP000282551">
    <property type="component" value="Chromosome"/>
</dbReference>